<evidence type="ECO:0000313" key="17">
    <source>
        <dbReference type="EMBL" id="PRQ25407.1"/>
    </source>
</evidence>
<dbReference type="Gramene" id="PRQ25407">
    <property type="protein sequence ID" value="PRQ25407"/>
    <property type="gene ID" value="RchiOBHm_Chr6g0283371"/>
</dbReference>
<evidence type="ECO:0000259" key="16">
    <source>
        <dbReference type="PROSITE" id="PS50939"/>
    </source>
</evidence>
<reference evidence="17 18" key="1">
    <citation type="journal article" date="2018" name="Nat. Genet.">
        <title>The Rosa genome provides new insights in the design of modern roses.</title>
        <authorList>
            <person name="Bendahmane M."/>
        </authorList>
    </citation>
    <scope>NUCLEOTIDE SEQUENCE [LARGE SCALE GENOMIC DNA]</scope>
    <source>
        <strain evidence="18">cv. Old Blush</strain>
    </source>
</reference>
<feature type="binding site" description="axial binding residue" evidence="12">
    <location>
        <position position="310"/>
    </location>
    <ligand>
        <name>heme b</name>
        <dbReference type="ChEBI" id="CHEBI:60344"/>
        <label>1</label>
    </ligand>
    <ligandPart>
        <name>Fe</name>
        <dbReference type="ChEBI" id="CHEBI:18248"/>
    </ligandPart>
</feature>
<dbReference type="SMART" id="SM00665">
    <property type="entry name" value="B561"/>
    <property type="match status" value="1"/>
</dbReference>
<feature type="transmembrane region" description="Helical" evidence="13">
    <location>
        <begin position="306"/>
        <end position="326"/>
    </location>
</feature>
<evidence type="ECO:0000256" key="8">
    <source>
        <dbReference type="ARBA" id="ARBA00022989"/>
    </source>
</evidence>
<evidence type="ECO:0000256" key="10">
    <source>
        <dbReference type="ARBA" id="ARBA00053871"/>
    </source>
</evidence>
<keyword evidence="18" id="KW-1185">Reference proteome</keyword>
<keyword evidence="12" id="KW-0408">Iron</keyword>
<dbReference type="Gene3D" id="1.20.120.1770">
    <property type="match status" value="1"/>
</dbReference>
<comment type="subcellular location">
    <subcellularLocation>
        <location evidence="1">Membrane</location>
        <topology evidence="1">Multi-pass membrane protein</topology>
    </subcellularLocation>
</comment>
<dbReference type="InterPro" id="IPR017214">
    <property type="entry name" value="UCP037471"/>
</dbReference>
<evidence type="ECO:0000256" key="13">
    <source>
        <dbReference type="SAM" id="Phobius"/>
    </source>
</evidence>
<dbReference type="PROSITE" id="PS50836">
    <property type="entry name" value="DOMON"/>
    <property type="match status" value="1"/>
</dbReference>
<evidence type="ECO:0000256" key="6">
    <source>
        <dbReference type="ARBA" id="ARBA00022729"/>
    </source>
</evidence>
<evidence type="ECO:0000256" key="3">
    <source>
        <dbReference type="ARBA" id="ARBA00022617"/>
    </source>
</evidence>
<proteinExistence type="predicted"/>
<feature type="transmembrane region" description="Helical" evidence="13">
    <location>
        <begin position="240"/>
        <end position="261"/>
    </location>
</feature>
<feature type="binding site" description="axial binding residue" evidence="12">
    <location>
        <position position="209"/>
    </location>
    <ligand>
        <name>heme b</name>
        <dbReference type="ChEBI" id="CHEBI:60344"/>
        <label>1</label>
    </ligand>
    <ligandPart>
        <name>Fe</name>
        <dbReference type="ChEBI" id="CHEBI:18248"/>
    </ligandPart>
</feature>
<dbReference type="PANTHER" id="PTHR23130">
    <property type="entry name" value="CYTOCHROME B561 AND DOMON DOMAIN-CONTAINING PROTEIN"/>
    <property type="match status" value="1"/>
</dbReference>
<dbReference type="CDD" id="cd09629">
    <property type="entry name" value="DOMON_CIL1_like"/>
    <property type="match status" value="1"/>
</dbReference>
<feature type="signal peptide" evidence="14">
    <location>
        <begin position="1"/>
        <end position="27"/>
    </location>
</feature>
<comment type="caution">
    <text evidence="17">The sequence shown here is derived from an EMBL/GenBank/DDBJ whole genome shotgun (WGS) entry which is preliminary data.</text>
</comment>
<keyword evidence="5 12" id="KW-0479">Metal-binding</keyword>
<dbReference type="GO" id="GO:0046872">
    <property type="term" value="F:metal ion binding"/>
    <property type="evidence" value="ECO:0007669"/>
    <property type="project" value="UniProtKB-KW"/>
</dbReference>
<evidence type="ECO:0000256" key="9">
    <source>
        <dbReference type="ARBA" id="ARBA00023136"/>
    </source>
</evidence>
<comment type="cofactor">
    <cofactor evidence="11">
        <name>heme b</name>
        <dbReference type="ChEBI" id="CHEBI:60344"/>
    </cofactor>
    <text evidence="11">Binds 2 heme b groups non-covalently.</text>
</comment>
<accession>A0A2P6PU01</accession>
<comment type="function">
    <text evidence="10">May act as a catecholamine-responsive trans-membrane electron transporter.</text>
</comment>
<feature type="transmembrane region" description="Helical" evidence="13">
    <location>
        <begin position="273"/>
        <end position="294"/>
    </location>
</feature>
<evidence type="ECO:0000256" key="1">
    <source>
        <dbReference type="ARBA" id="ARBA00004141"/>
    </source>
</evidence>
<feature type="transmembrane region" description="Helical" evidence="13">
    <location>
        <begin position="341"/>
        <end position="364"/>
    </location>
</feature>
<feature type="transmembrane region" description="Helical" evidence="13">
    <location>
        <begin position="210"/>
        <end position="228"/>
    </location>
</feature>
<evidence type="ECO:0000256" key="11">
    <source>
        <dbReference type="PIRNR" id="PIRNR037471"/>
    </source>
</evidence>
<feature type="chain" id="PRO_5015130897" description="Cytochrome b561 and DOMON domain-containing protein" evidence="14">
    <location>
        <begin position="28"/>
        <end position="378"/>
    </location>
</feature>
<dbReference type="OMA" id="CQCSAYV"/>
<keyword evidence="6 14" id="KW-0732">Signal</keyword>
<dbReference type="EMBL" id="PDCK01000044">
    <property type="protein sequence ID" value="PRQ25407.1"/>
    <property type="molecule type" value="Genomic_DNA"/>
</dbReference>
<dbReference type="PROSITE" id="PS50939">
    <property type="entry name" value="CYTOCHROME_B561"/>
    <property type="match status" value="1"/>
</dbReference>
<gene>
    <name evidence="17" type="ORF">RchiOBHm_Chr6g0283371</name>
</gene>
<feature type="binding site" description="axial binding residue" evidence="12">
    <location>
        <position position="274"/>
    </location>
    <ligand>
        <name>heme b</name>
        <dbReference type="ChEBI" id="CHEBI:60344"/>
        <label>1</label>
    </ligand>
    <ligandPart>
        <name>Fe</name>
        <dbReference type="ChEBI" id="CHEBI:18248"/>
    </ligandPart>
</feature>
<dbReference type="InterPro" id="IPR005018">
    <property type="entry name" value="DOMON_domain"/>
</dbReference>
<keyword evidence="2 11" id="KW-0813">Transport</keyword>
<name>A0A2P6PU01_ROSCH</name>
<keyword evidence="3" id="KW-0349">Heme</keyword>
<evidence type="ECO:0000256" key="14">
    <source>
        <dbReference type="SAM" id="SignalP"/>
    </source>
</evidence>
<feature type="binding site" description="axial binding residue" evidence="12">
    <location>
        <position position="245"/>
    </location>
    <ligand>
        <name>heme b</name>
        <dbReference type="ChEBI" id="CHEBI:60344"/>
        <label>1</label>
    </ligand>
    <ligandPart>
        <name>Fe</name>
        <dbReference type="ChEBI" id="CHEBI:18248"/>
    </ligandPart>
</feature>
<evidence type="ECO:0000256" key="4">
    <source>
        <dbReference type="ARBA" id="ARBA00022692"/>
    </source>
</evidence>
<dbReference type="FunFam" id="1.20.120.1770:FF:000007">
    <property type="entry name" value="Cytochrome b561 and DOMON domain-containing protein"/>
    <property type="match status" value="1"/>
</dbReference>
<keyword evidence="8 13" id="KW-1133">Transmembrane helix</keyword>
<keyword evidence="7 11" id="KW-0249">Electron transport</keyword>
<evidence type="ECO:0000256" key="12">
    <source>
        <dbReference type="PIRSR" id="PIRSR037471-1"/>
    </source>
</evidence>
<keyword evidence="4 13" id="KW-0812">Transmembrane</keyword>
<evidence type="ECO:0000256" key="2">
    <source>
        <dbReference type="ARBA" id="ARBA00022448"/>
    </source>
</evidence>
<dbReference type="PIRSF" id="PIRSF037471">
    <property type="entry name" value="UCP037471"/>
    <property type="match status" value="1"/>
</dbReference>
<evidence type="ECO:0000259" key="15">
    <source>
        <dbReference type="PROSITE" id="PS50836"/>
    </source>
</evidence>
<protein>
    <recommendedName>
        <fullName evidence="11">Cytochrome b561 and DOMON domain-containing protein</fullName>
    </recommendedName>
</protein>
<dbReference type="Pfam" id="PF03188">
    <property type="entry name" value="Cytochrom_B561"/>
    <property type="match status" value="1"/>
</dbReference>
<dbReference type="Pfam" id="PF04526">
    <property type="entry name" value="DUF568"/>
    <property type="match status" value="1"/>
</dbReference>
<dbReference type="CDD" id="cd08760">
    <property type="entry name" value="Cyt_b561_FRRS1_like"/>
    <property type="match status" value="1"/>
</dbReference>
<dbReference type="OrthoDB" id="2419613at2759"/>
<dbReference type="GO" id="GO:0016020">
    <property type="term" value="C:membrane"/>
    <property type="evidence" value="ECO:0007669"/>
    <property type="project" value="UniProtKB-SubCell"/>
</dbReference>
<evidence type="ECO:0000256" key="5">
    <source>
        <dbReference type="ARBA" id="ARBA00022723"/>
    </source>
</evidence>
<dbReference type="PANTHER" id="PTHR23130:SF195">
    <property type="entry name" value="CYTOCHROME B561 AND DOMON DOMAIN-CONTAINING PROTEIN"/>
    <property type="match status" value="1"/>
</dbReference>
<keyword evidence="9 11" id="KW-0472">Membrane</keyword>
<sequence length="378" mass="40788">MASSCANQNLAMLISLTVILLISPAYSQSCSSQSFANKMLYTQCADLPTLSSTLHWYYDSANSTLAIAFIAPPAKPAGWTSWAINPTGTGMAGAQTLLAYKTSSGAMAVKTFNISSYSSIVPGKLAFDVWDTAAESSGGVFRLFAKVKVKTGQVNHVWQVGPSVVDGFPAKHAFDAPNLQAKGTLTLTGTNAGVAGAGADPKLKDRNIHGILNAVSWGFLFPLGIIIARYIRTFPSADPAWFYLHISCQISAYAIGVAGWATGLKLGRGEYTTHRNIGITLFTFATVQMLALFLRPGKDHKYRLYWNIYHHSVGYAILVLGIVNIFKGLDILNPTNHWKTAYIIAICVLGGIAVVLEILTWIVVLNRRSSKSTKPYDG</sequence>
<evidence type="ECO:0000313" key="18">
    <source>
        <dbReference type="Proteomes" id="UP000238479"/>
    </source>
</evidence>
<feature type="domain" description="Cytochrome b561" evidence="16">
    <location>
        <begin position="176"/>
        <end position="365"/>
    </location>
</feature>
<dbReference type="InterPro" id="IPR006593">
    <property type="entry name" value="Cyt_b561/ferric_Rdtase_TM"/>
</dbReference>
<dbReference type="Proteomes" id="UP000238479">
    <property type="component" value="Chromosome 6"/>
</dbReference>
<dbReference type="InterPro" id="IPR045265">
    <property type="entry name" value="AIR12_DOMON"/>
</dbReference>
<feature type="domain" description="DOMON" evidence="15">
    <location>
        <begin position="50"/>
        <end position="172"/>
    </location>
</feature>
<dbReference type="AlphaFoldDB" id="A0A2P6PU01"/>
<organism evidence="17 18">
    <name type="scientific">Rosa chinensis</name>
    <name type="common">China rose</name>
    <dbReference type="NCBI Taxonomy" id="74649"/>
    <lineage>
        <taxon>Eukaryota</taxon>
        <taxon>Viridiplantae</taxon>
        <taxon>Streptophyta</taxon>
        <taxon>Embryophyta</taxon>
        <taxon>Tracheophyta</taxon>
        <taxon>Spermatophyta</taxon>
        <taxon>Magnoliopsida</taxon>
        <taxon>eudicotyledons</taxon>
        <taxon>Gunneridae</taxon>
        <taxon>Pentapetalae</taxon>
        <taxon>rosids</taxon>
        <taxon>fabids</taxon>
        <taxon>Rosales</taxon>
        <taxon>Rosaceae</taxon>
        <taxon>Rosoideae</taxon>
        <taxon>Rosoideae incertae sedis</taxon>
        <taxon>Rosa</taxon>
    </lineage>
</organism>
<dbReference type="STRING" id="74649.A0A2P6PU01"/>
<evidence type="ECO:0000256" key="7">
    <source>
        <dbReference type="ARBA" id="ARBA00022982"/>
    </source>
</evidence>